<dbReference type="RefSeq" id="WP_110297366.1">
    <property type="nucleotide sequence ID" value="NZ_QJJM01000001.1"/>
</dbReference>
<comment type="caution">
    <text evidence="2">The sequence shown here is derived from an EMBL/GenBank/DDBJ whole genome shotgun (WGS) entry which is preliminary data.</text>
</comment>
<keyword evidence="3" id="KW-1185">Reference proteome</keyword>
<reference evidence="2 3" key="1">
    <citation type="submission" date="2018-05" db="EMBL/GenBank/DDBJ databases">
        <title>Genomic Encyclopedia of Type Strains, Phase IV (KMG-IV): sequencing the most valuable type-strain genomes for metagenomic binning, comparative biology and taxonomic classification.</title>
        <authorList>
            <person name="Goeker M."/>
        </authorList>
    </citation>
    <scope>NUCLEOTIDE SEQUENCE [LARGE SCALE GENOMIC DNA]</scope>
    <source>
        <strain evidence="2 3">DSM 3183</strain>
    </source>
</reference>
<feature type="transmembrane region" description="Helical" evidence="1">
    <location>
        <begin position="16"/>
        <end position="36"/>
    </location>
</feature>
<gene>
    <name evidence="2" type="ORF">C7451_101508</name>
</gene>
<sequence length="61" mass="6407">MEKPDPPLLTIATRRAYGWAAGLVLLTCAVCAWISLQGSDARSAPSSGTSARIMPIHLVLA</sequence>
<name>A0A2V3VCW6_9SPHN</name>
<evidence type="ECO:0000313" key="3">
    <source>
        <dbReference type="Proteomes" id="UP000248014"/>
    </source>
</evidence>
<keyword evidence="1" id="KW-0812">Transmembrane</keyword>
<dbReference type="EMBL" id="QJJM01000001">
    <property type="protein sequence ID" value="PXW79440.1"/>
    <property type="molecule type" value="Genomic_DNA"/>
</dbReference>
<proteinExistence type="predicted"/>
<evidence type="ECO:0000313" key="2">
    <source>
        <dbReference type="EMBL" id="PXW79440.1"/>
    </source>
</evidence>
<accession>A0A2V3VCW6</accession>
<keyword evidence="1" id="KW-1133">Transmembrane helix</keyword>
<dbReference type="AlphaFoldDB" id="A0A2V3VCW6"/>
<keyword evidence="1" id="KW-0472">Membrane</keyword>
<organism evidence="2 3">
    <name type="scientific">Blastomonas natatoria</name>
    <dbReference type="NCBI Taxonomy" id="34015"/>
    <lineage>
        <taxon>Bacteria</taxon>
        <taxon>Pseudomonadati</taxon>
        <taxon>Pseudomonadota</taxon>
        <taxon>Alphaproteobacteria</taxon>
        <taxon>Sphingomonadales</taxon>
        <taxon>Sphingomonadaceae</taxon>
        <taxon>Blastomonas</taxon>
    </lineage>
</organism>
<protein>
    <submittedName>
        <fullName evidence="2">Uncharacterized protein</fullName>
    </submittedName>
</protein>
<dbReference type="Proteomes" id="UP000248014">
    <property type="component" value="Unassembled WGS sequence"/>
</dbReference>
<evidence type="ECO:0000256" key="1">
    <source>
        <dbReference type="SAM" id="Phobius"/>
    </source>
</evidence>